<organism evidence="1 2">
    <name type="scientific">Wenzhouxiangella marina</name>
    <dbReference type="NCBI Taxonomy" id="1579979"/>
    <lineage>
        <taxon>Bacteria</taxon>
        <taxon>Pseudomonadati</taxon>
        <taxon>Pseudomonadota</taxon>
        <taxon>Gammaproteobacteria</taxon>
        <taxon>Chromatiales</taxon>
        <taxon>Wenzhouxiangellaceae</taxon>
        <taxon>Wenzhouxiangella</taxon>
    </lineage>
</organism>
<evidence type="ECO:0000313" key="1">
    <source>
        <dbReference type="EMBL" id="AKS40675.1"/>
    </source>
</evidence>
<dbReference type="KEGG" id="wma:WM2015_288"/>
<sequence length="250" mass="27750">MNKPWWIRYSSLLVLLGGLSLGLHTPPASAQLSLPLDYPESIYLCPAFTEADRDSHRFPFGLGLDGRRQDFDRLFEAEPYVALAMLLFAPVEGWLQSHAGRGGGSASFNFDVDALDLSVAFDELFASYRSERGFSLEAYEGFWLNVDRLIAAADAKLEGNIGVLVEFSTPVDVGPGDQGRIRVQLVQEFIDVESRTLQALEETRRVFDLFLDEPGSTSFPIMSRYGVSADARLHAFELKPVSLLQDVGPR</sequence>
<gene>
    <name evidence="1" type="ORF">WM2015_288</name>
</gene>
<dbReference type="EMBL" id="CP012154">
    <property type="protein sequence ID" value="AKS40675.1"/>
    <property type="molecule type" value="Genomic_DNA"/>
</dbReference>
<proteinExistence type="predicted"/>
<dbReference type="Proteomes" id="UP000066624">
    <property type="component" value="Chromosome"/>
</dbReference>
<reference evidence="1 2" key="1">
    <citation type="submission" date="2015-07" db="EMBL/GenBank/DDBJ databases">
        <authorList>
            <person name="Noorani M."/>
        </authorList>
    </citation>
    <scope>NUCLEOTIDE SEQUENCE [LARGE SCALE GENOMIC DNA]</scope>
    <source>
        <strain evidence="1 2">KCTC 42284</strain>
    </source>
</reference>
<evidence type="ECO:0000313" key="2">
    <source>
        <dbReference type="Proteomes" id="UP000066624"/>
    </source>
</evidence>
<dbReference type="RefSeq" id="WP_049724364.1">
    <property type="nucleotide sequence ID" value="NZ_CP012154.1"/>
</dbReference>
<name>A0A0K0XSN5_9GAMM</name>
<dbReference type="AlphaFoldDB" id="A0A0K0XSN5"/>
<accession>A0A0K0XSN5</accession>
<protein>
    <submittedName>
        <fullName evidence="1">Uncharacterized protein</fullName>
    </submittedName>
</protein>
<keyword evidence="2" id="KW-1185">Reference proteome</keyword>